<keyword evidence="1" id="KW-0560">Oxidoreductase</keyword>
<gene>
    <name evidence="3" type="ORF">CR155_13360</name>
</gene>
<dbReference type="Gene3D" id="3.50.50.60">
    <property type="entry name" value="FAD/NAD(P)-binding domain"/>
    <property type="match status" value="1"/>
</dbReference>
<comment type="caution">
    <text evidence="3">The sequence shown here is derived from an EMBL/GenBank/DDBJ whole genome shotgun (WGS) entry which is preliminary data.</text>
</comment>
<evidence type="ECO:0000313" key="4">
    <source>
        <dbReference type="Proteomes" id="UP000234328"/>
    </source>
</evidence>
<sequence length="378" mass="41144">MTMSNDSDVLVVGAGLVGSAIAYGLLRQGLTVTLLDEGDVAFRASRGNFGLVWVQGKGFGCSAYARWSLASSRLWPGFAADLLDETQVNVELVQNGGFHFCLNTQEFVERRERLEWLQAEVGPHYEFEMLEQTAMRGRLPGVGPDVTGASYTPMDGHVNPLKLFHALHKACLGRGAVLHVNRRVQDILHTDGTFHVATSNGAFQAPRLVLAAGLGNKLLADKVGLHAPVQPNQGQVLIGERIAPFLKNPTIYVRQTDEGTIQIGDSMEDCGFNDTTRTDVLAGIAARAIVCFPKLANLNIVRSWAALRVMTPDGYPIYQESRSCPGAFVATCHSGVTLAAAHAMRIAPWMAGQAQPDELYVFSGDRFLDPHRELHNDH</sequence>
<dbReference type="GO" id="GO:0005737">
    <property type="term" value="C:cytoplasm"/>
    <property type="evidence" value="ECO:0007669"/>
    <property type="project" value="TreeGrafter"/>
</dbReference>
<organism evidence="3 4">
    <name type="scientific">Pollutimonas nitritireducens</name>
    <dbReference type="NCBI Taxonomy" id="2045209"/>
    <lineage>
        <taxon>Bacteria</taxon>
        <taxon>Pseudomonadati</taxon>
        <taxon>Pseudomonadota</taxon>
        <taxon>Betaproteobacteria</taxon>
        <taxon>Burkholderiales</taxon>
        <taxon>Alcaligenaceae</taxon>
        <taxon>Pollutimonas</taxon>
    </lineage>
</organism>
<name>A0A2N4UE20_9BURK</name>
<evidence type="ECO:0000256" key="1">
    <source>
        <dbReference type="ARBA" id="ARBA00023002"/>
    </source>
</evidence>
<dbReference type="GO" id="GO:0016491">
    <property type="term" value="F:oxidoreductase activity"/>
    <property type="evidence" value="ECO:0007669"/>
    <property type="project" value="UniProtKB-KW"/>
</dbReference>
<dbReference type="EMBL" id="PDNV01000008">
    <property type="protein sequence ID" value="PLC53265.1"/>
    <property type="molecule type" value="Genomic_DNA"/>
</dbReference>
<reference evidence="3 4" key="1">
    <citation type="submission" date="2017-10" db="EMBL/GenBank/DDBJ databases">
        <title>Two draft genome sequences of Pusillimonas sp. strains isolated from a nitrate- and radionuclide-contaminated groundwater in Russia.</title>
        <authorList>
            <person name="Grouzdev D.S."/>
            <person name="Tourova T.P."/>
            <person name="Goeva M.A."/>
            <person name="Babich T.L."/>
            <person name="Sokolova D.S."/>
            <person name="Abdullin R."/>
            <person name="Poltaraus A.B."/>
            <person name="Toshchakov S.V."/>
            <person name="Nazina T.N."/>
        </authorList>
    </citation>
    <scope>NUCLEOTIDE SEQUENCE [LARGE SCALE GENOMIC DNA]</scope>
    <source>
        <strain evidence="3 4">JR1/69-2-13</strain>
    </source>
</reference>
<accession>A0A2N4UE20</accession>
<dbReference type="RefSeq" id="WP_102070535.1">
    <property type="nucleotide sequence ID" value="NZ_PDNV01000008.1"/>
</dbReference>
<feature type="domain" description="FAD dependent oxidoreductase" evidence="2">
    <location>
        <begin position="8"/>
        <end position="347"/>
    </location>
</feature>
<proteinExistence type="predicted"/>
<dbReference type="AlphaFoldDB" id="A0A2N4UE20"/>
<dbReference type="SUPFAM" id="SSF54373">
    <property type="entry name" value="FAD-linked reductases, C-terminal domain"/>
    <property type="match status" value="1"/>
</dbReference>
<protein>
    <submittedName>
        <fullName evidence="3">FAD-dependent oxidoreductase</fullName>
    </submittedName>
</protein>
<keyword evidence="4" id="KW-1185">Reference proteome</keyword>
<dbReference type="PANTHER" id="PTHR13847">
    <property type="entry name" value="SARCOSINE DEHYDROGENASE-RELATED"/>
    <property type="match status" value="1"/>
</dbReference>
<dbReference type="Gene3D" id="3.30.9.10">
    <property type="entry name" value="D-Amino Acid Oxidase, subunit A, domain 2"/>
    <property type="match status" value="1"/>
</dbReference>
<dbReference type="InterPro" id="IPR036188">
    <property type="entry name" value="FAD/NAD-bd_sf"/>
</dbReference>
<dbReference type="SUPFAM" id="SSF51905">
    <property type="entry name" value="FAD/NAD(P)-binding domain"/>
    <property type="match status" value="1"/>
</dbReference>
<dbReference type="OrthoDB" id="9805337at2"/>
<dbReference type="Proteomes" id="UP000234328">
    <property type="component" value="Unassembled WGS sequence"/>
</dbReference>
<dbReference type="InterPro" id="IPR006076">
    <property type="entry name" value="FAD-dep_OxRdtase"/>
</dbReference>
<evidence type="ECO:0000259" key="2">
    <source>
        <dbReference type="Pfam" id="PF01266"/>
    </source>
</evidence>
<evidence type="ECO:0000313" key="3">
    <source>
        <dbReference type="EMBL" id="PLC53265.1"/>
    </source>
</evidence>
<dbReference type="Pfam" id="PF01266">
    <property type="entry name" value="DAO"/>
    <property type="match status" value="1"/>
</dbReference>
<dbReference type="PANTHER" id="PTHR13847:SF287">
    <property type="entry name" value="FAD-DEPENDENT OXIDOREDUCTASE DOMAIN-CONTAINING PROTEIN 1"/>
    <property type="match status" value="1"/>
</dbReference>